<keyword evidence="1 2" id="KW-0238">DNA-binding</keyword>
<evidence type="ECO:0000256" key="2">
    <source>
        <dbReference type="PROSITE-ProRule" id="PRU00335"/>
    </source>
</evidence>
<evidence type="ECO:0000259" key="3">
    <source>
        <dbReference type="PROSITE" id="PS50977"/>
    </source>
</evidence>
<evidence type="ECO:0000313" key="4">
    <source>
        <dbReference type="EMBL" id="MBP1933708.1"/>
    </source>
</evidence>
<dbReference type="SUPFAM" id="SSF46689">
    <property type="entry name" value="Homeodomain-like"/>
    <property type="match status" value="1"/>
</dbReference>
<dbReference type="InterPro" id="IPR009057">
    <property type="entry name" value="Homeodomain-like_sf"/>
</dbReference>
<dbReference type="InterPro" id="IPR050624">
    <property type="entry name" value="HTH-type_Tx_Regulator"/>
</dbReference>
<comment type="caution">
    <text evidence="4">The sequence shown here is derived from an EMBL/GenBank/DDBJ whole genome shotgun (WGS) entry which is preliminary data.</text>
</comment>
<dbReference type="InterPro" id="IPR001647">
    <property type="entry name" value="HTH_TetR"/>
</dbReference>
<name>A0ABS4GTV4_9BACL</name>
<dbReference type="PANTHER" id="PTHR43479:SF22">
    <property type="entry name" value="TRANSCRIPTIONAL REGULATOR, TETR FAMILY"/>
    <property type="match status" value="1"/>
</dbReference>
<proteinExistence type="predicted"/>
<accession>A0ABS4GTV4</accession>
<dbReference type="PROSITE" id="PS01081">
    <property type="entry name" value="HTH_TETR_1"/>
    <property type="match status" value="1"/>
</dbReference>
<dbReference type="PRINTS" id="PR00455">
    <property type="entry name" value="HTHTETR"/>
</dbReference>
<gene>
    <name evidence="4" type="ORF">J2Z37_003721</name>
</gene>
<dbReference type="PROSITE" id="PS50977">
    <property type="entry name" value="HTH_TETR_2"/>
    <property type="match status" value="1"/>
</dbReference>
<dbReference type="Proteomes" id="UP001519343">
    <property type="component" value="Unassembled WGS sequence"/>
</dbReference>
<dbReference type="Pfam" id="PF00440">
    <property type="entry name" value="TetR_N"/>
    <property type="match status" value="1"/>
</dbReference>
<dbReference type="PANTHER" id="PTHR43479">
    <property type="entry name" value="ACREF/ENVCD OPERON REPRESSOR-RELATED"/>
    <property type="match status" value="1"/>
</dbReference>
<sequence>MNNRKRKVADIALKLFVEKGIQQTSIQEIIENANISKGTFYNYFSSKNDCVADILEFLRYDASQQRIAMQIGKDMKDREVFIEQITILFQLNEERNLHALFEAILSSNEKELRKLVLQHRMIELEWLSNRLIEVMGDDVREYAFEGTILFYGMLQNILFTLRITNSTYSLKQVVHVILSYLELILPYMVKHGTSTLNHAAIDQLSSHVDKRSVTIKELTEFAELLQQQHSFNEEQQDLMDVIMNELNRGRIRKIVIQPLLKPLQQLFNETPIQSQVHTFTNMIWYFLKIGNTR</sequence>
<organism evidence="4 5">
    <name type="scientific">Ammoniphilus resinae</name>
    <dbReference type="NCBI Taxonomy" id="861532"/>
    <lineage>
        <taxon>Bacteria</taxon>
        <taxon>Bacillati</taxon>
        <taxon>Bacillota</taxon>
        <taxon>Bacilli</taxon>
        <taxon>Bacillales</taxon>
        <taxon>Paenibacillaceae</taxon>
        <taxon>Aneurinibacillus group</taxon>
        <taxon>Ammoniphilus</taxon>
    </lineage>
</organism>
<protein>
    <submittedName>
        <fullName evidence="4">AcrR family transcriptional regulator</fullName>
    </submittedName>
</protein>
<dbReference type="Gene3D" id="1.10.357.10">
    <property type="entry name" value="Tetracycline Repressor, domain 2"/>
    <property type="match status" value="1"/>
</dbReference>
<evidence type="ECO:0000256" key="1">
    <source>
        <dbReference type="ARBA" id="ARBA00023125"/>
    </source>
</evidence>
<dbReference type="RefSeq" id="WP_209811726.1">
    <property type="nucleotide sequence ID" value="NZ_JAGGKT010000013.1"/>
</dbReference>
<reference evidence="4 5" key="1">
    <citation type="submission" date="2021-03" db="EMBL/GenBank/DDBJ databases">
        <title>Genomic Encyclopedia of Type Strains, Phase IV (KMG-IV): sequencing the most valuable type-strain genomes for metagenomic binning, comparative biology and taxonomic classification.</title>
        <authorList>
            <person name="Goeker M."/>
        </authorList>
    </citation>
    <scope>NUCLEOTIDE SEQUENCE [LARGE SCALE GENOMIC DNA]</scope>
    <source>
        <strain evidence="4 5">DSM 24738</strain>
    </source>
</reference>
<feature type="domain" description="HTH tetR-type" evidence="3">
    <location>
        <begin position="2"/>
        <end position="62"/>
    </location>
</feature>
<dbReference type="EMBL" id="JAGGKT010000013">
    <property type="protein sequence ID" value="MBP1933708.1"/>
    <property type="molecule type" value="Genomic_DNA"/>
</dbReference>
<evidence type="ECO:0000313" key="5">
    <source>
        <dbReference type="Proteomes" id="UP001519343"/>
    </source>
</evidence>
<keyword evidence="5" id="KW-1185">Reference proteome</keyword>
<dbReference type="InterPro" id="IPR023772">
    <property type="entry name" value="DNA-bd_HTH_TetR-type_CS"/>
</dbReference>
<feature type="DNA-binding region" description="H-T-H motif" evidence="2">
    <location>
        <begin position="25"/>
        <end position="44"/>
    </location>
</feature>